<dbReference type="RefSeq" id="WP_098692574.1">
    <property type="nucleotide sequence ID" value="NZ_CP023778.1"/>
</dbReference>
<accession>A0A291RD59</accession>
<reference evidence="4 5" key="1">
    <citation type="submission" date="2017-10" db="EMBL/GenBank/DDBJ databases">
        <title>Comparative genomics between pathogenic Norcardia.</title>
        <authorList>
            <person name="Zeng L."/>
        </authorList>
    </citation>
    <scope>NUCLEOTIDE SEQUENCE [LARGE SCALE GENOMIC DNA]</scope>
    <source>
        <strain evidence="4 5">NC_YFY_NT001</strain>
    </source>
</reference>
<dbReference type="EMBL" id="CP023778">
    <property type="protein sequence ID" value="ATL65265.1"/>
    <property type="molecule type" value="Genomic_DNA"/>
</dbReference>
<sequence>MTTPGDETAATEKIRREPPRPSSGPRPGEFGPADAAAPTEAIRRVAPQQGAVQPTSPMDTNRTEMFQRAVNRSPQDATTVELGTLSNSGPTQQFSSNPAARAANPPAPRPVPPRQPEQTWQLGATPEHPAPQSNSARRPDGSQYPATATYRIPAPDAPPEPAAGAGRTRWILIGTGLAVVVAVATAGAVVALGRHSGGSTSPQAAAPSMVSALTTARSAPPSGRSAPTPNRPATPVPAPNPATMTPLIPGYQVVMVPDRGAAYDIPKDWTIDPVGTALWGNPPDTVDLAGLATDGKNYCPTYTRTHAFLTMSPQADPAAAATDVGQRMARAGWSVAGTPGKAEQVMSLDGQLHGAFVETTGSAPPPAPSCASTFSVYTFAFASENGNFVMTIAADTGVPKAVDKATAKKILASIRPLPDR</sequence>
<gene>
    <name evidence="4" type="ORF">CRH09_02510</name>
</gene>
<dbReference type="AlphaFoldDB" id="A0A291RD59"/>
<name>A0A291RD59_9NOCA</name>
<protein>
    <recommendedName>
        <fullName evidence="3">DUF8017 domain-containing protein</fullName>
    </recommendedName>
</protein>
<feature type="compositionally biased region" description="Polar residues" evidence="1">
    <location>
        <begin position="84"/>
        <end position="97"/>
    </location>
</feature>
<feature type="region of interest" description="Disordered" evidence="1">
    <location>
        <begin position="1"/>
        <end position="164"/>
    </location>
</feature>
<keyword evidence="2" id="KW-0812">Transmembrane</keyword>
<dbReference type="KEGG" id="ntp:CRH09_02510"/>
<feature type="compositionally biased region" description="Basic and acidic residues" evidence="1">
    <location>
        <begin position="10"/>
        <end position="19"/>
    </location>
</feature>
<evidence type="ECO:0000259" key="3">
    <source>
        <dbReference type="Pfam" id="PF26056"/>
    </source>
</evidence>
<feature type="compositionally biased region" description="Pro residues" evidence="1">
    <location>
        <begin position="105"/>
        <end position="115"/>
    </location>
</feature>
<evidence type="ECO:0000256" key="1">
    <source>
        <dbReference type="SAM" id="MobiDB-lite"/>
    </source>
</evidence>
<dbReference type="InterPro" id="IPR058330">
    <property type="entry name" value="DUF8017"/>
</dbReference>
<feature type="region of interest" description="Disordered" evidence="1">
    <location>
        <begin position="195"/>
        <end position="239"/>
    </location>
</feature>
<evidence type="ECO:0000313" key="5">
    <source>
        <dbReference type="Proteomes" id="UP000221961"/>
    </source>
</evidence>
<organism evidence="4 5">
    <name type="scientific">Nocardia terpenica</name>
    <dbReference type="NCBI Taxonomy" id="455432"/>
    <lineage>
        <taxon>Bacteria</taxon>
        <taxon>Bacillati</taxon>
        <taxon>Actinomycetota</taxon>
        <taxon>Actinomycetes</taxon>
        <taxon>Mycobacteriales</taxon>
        <taxon>Nocardiaceae</taxon>
        <taxon>Nocardia</taxon>
    </lineage>
</organism>
<feature type="compositionally biased region" description="Pro residues" evidence="1">
    <location>
        <begin position="229"/>
        <end position="239"/>
    </location>
</feature>
<evidence type="ECO:0000313" key="4">
    <source>
        <dbReference type="EMBL" id="ATL65265.1"/>
    </source>
</evidence>
<feature type="transmembrane region" description="Helical" evidence="2">
    <location>
        <begin position="170"/>
        <end position="192"/>
    </location>
</feature>
<proteinExistence type="predicted"/>
<feature type="domain" description="DUF8017" evidence="3">
    <location>
        <begin position="245"/>
        <end position="418"/>
    </location>
</feature>
<keyword evidence="2" id="KW-0472">Membrane</keyword>
<dbReference type="Proteomes" id="UP000221961">
    <property type="component" value="Chromosome"/>
</dbReference>
<feature type="compositionally biased region" description="Polar residues" evidence="1">
    <location>
        <begin position="50"/>
        <end position="78"/>
    </location>
</feature>
<keyword evidence="2" id="KW-1133">Transmembrane helix</keyword>
<dbReference type="Pfam" id="PF26056">
    <property type="entry name" value="DUF8017"/>
    <property type="match status" value="1"/>
</dbReference>
<evidence type="ECO:0000256" key="2">
    <source>
        <dbReference type="SAM" id="Phobius"/>
    </source>
</evidence>
<dbReference type="GeneID" id="88356304"/>